<evidence type="ECO:0000259" key="1">
    <source>
        <dbReference type="Pfam" id="PF16242"/>
    </source>
</evidence>
<reference evidence="2 3" key="1">
    <citation type="journal article" date="2018" name="Nat. Biotechnol.">
        <title>A standardized bacterial taxonomy based on genome phylogeny substantially revises the tree of life.</title>
        <authorList>
            <person name="Parks D.H."/>
            <person name="Chuvochina M."/>
            <person name="Waite D.W."/>
            <person name="Rinke C."/>
            <person name="Skarshewski A."/>
            <person name="Chaumeil P.A."/>
            <person name="Hugenholtz P."/>
        </authorList>
    </citation>
    <scope>NUCLEOTIDE SEQUENCE [LARGE SCALE GENOMIC DNA]</scope>
    <source>
        <strain evidence="2">UBA9169</strain>
    </source>
</reference>
<dbReference type="Pfam" id="PF16242">
    <property type="entry name" value="Pyrid_ox_like"/>
    <property type="match status" value="1"/>
</dbReference>
<comment type="caution">
    <text evidence="2">The sequence shown here is derived from an EMBL/GenBank/DDBJ whole genome shotgun (WGS) entry which is preliminary data.</text>
</comment>
<sequence length="156" mass="17321">MNSGNKAIFWKRLSEIRAGMLIPDGADPRPMAHAVRSEDNALWFLTDKASDVAEAADRRANARHVVSSPDAKLYATIDGQLSVETSRDKLDDIWTPMATAWFEGGRDDDRVCLVAFRPTRAEIWATKGTTQSLYQFAMAHLTAGSPDLGEHEILEF</sequence>
<feature type="domain" description="General stress protein FMN-binding split barrel" evidence="1">
    <location>
        <begin position="9"/>
        <end position="147"/>
    </location>
</feature>
<dbReference type="EMBL" id="DMVW01000170">
    <property type="protein sequence ID" value="HAR53659.1"/>
    <property type="molecule type" value="Genomic_DNA"/>
</dbReference>
<dbReference type="RefSeq" id="WP_339852782.1">
    <property type="nucleotide sequence ID" value="NZ_CAXAXR010000003.1"/>
</dbReference>
<dbReference type="SUPFAM" id="SSF50475">
    <property type="entry name" value="FMN-binding split barrel"/>
    <property type="match status" value="1"/>
</dbReference>
<organism evidence="2 3">
    <name type="scientific">Roseovarius nubinhibens</name>
    <dbReference type="NCBI Taxonomy" id="314263"/>
    <lineage>
        <taxon>Bacteria</taxon>
        <taxon>Pseudomonadati</taxon>
        <taxon>Pseudomonadota</taxon>
        <taxon>Alphaproteobacteria</taxon>
        <taxon>Rhodobacterales</taxon>
        <taxon>Roseobacteraceae</taxon>
        <taxon>Roseovarius</taxon>
    </lineage>
</organism>
<dbReference type="InterPro" id="IPR012349">
    <property type="entry name" value="Split_barrel_FMN-bd"/>
</dbReference>
<dbReference type="PANTHER" id="PTHR34818">
    <property type="entry name" value="PROTEIN BLI-3"/>
    <property type="match status" value="1"/>
</dbReference>
<gene>
    <name evidence="2" type="ORF">DCS45_17550</name>
</gene>
<dbReference type="InterPro" id="IPR052917">
    <property type="entry name" value="Stress-Dev_Protein"/>
</dbReference>
<name>A0A348WGJ7_9RHOB</name>
<dbReference type="PANTHER" id="PTHR34818:SF1">
    <property type="entry name" value="PROTEIN BLI-3"/>
    <property type="match status" value="1"/>
</dbReference>
<proteinExistence type="predicted"/>
<evidence type="ECO:0000313" key="2">
    <source>
        <dbReference type="EMBL" id="HAR53659.1"/>
    </source>
</evidence>
<accession>A0A348WGJ7</accession>
<evidence type="ECO:0000313" key="3">
    <source>
        <dbReference type="Proteomes" id="UP000264719"/>
    </source>
</evidence>
<dbReference type="Proteomes" id="UP000264719">
    <property type="component" value="Unassembled WGS sequence"/>
</dbReference>
<protein>
    <submittedName>
        <fullName evidence="2">General stress protein</fullName>
    </submittedName>
</protein>
<dbReference type="Gene3D" id="2.30.110.10">
    <property type="entry name" value="Electron Transport, Fmn-binding Protein, Chain A"/>
    <property type="match status" value="1"/>
</dbReference>
<dbReference type="AlphaFoldDB" id="A0A348WGJ7"/>
<dbReference type="InterPro" id="IPR038725">
    <property type="entry name" value="YdaG_split_barrel_FMN-bd"/>
</dbReference>